<reference evidence="2" key="1">
    <citation type="submission" date="2020-01" db="EMBL/GenBank/DDBJ databases">
        <authorList>
            <person name="Meier V. D."/>
            <person name="Meier V D."/>
        </authorList>
    </citation>
    <scope>NUCLEOTIDE SEQUENCE</scope>
    <source>
        <strain evidence="2">HLG_WM_MAG_10</strain>
    </source>
</reference>
<organism evidence="2">
    <name type="scientific">uncultured Aureispira sp</name>
    <dbReference type="NCBI Taxonomy" id="1331704"/>
    <lineage>
        <taxon>Bacteria</taxon>
        <taxon>Pseudomonadati</taxon>
        <taxon>Bacteroidota</taxon>
        <taxon>Saprospiria</taxon>
        <taxon>Saprospirales</taxon>
        <taxon>Saprospiraceae</taxon>
        <taxon>Aureispira</taxon>
        <taxon>environmental samples</taxon>
    </lineage>
</organism>
<evidence type="ECO:0000256" key="1">
    <source>
        <dbReference type="SAM" id="Phobius"/>
    </source>
</evidence>
<keyword evidence="1" id="KW-1133">Transmembrane helix</keyword>
<feature type="transmembrane region" description="Helical" evidence="1">
    <location>
        <begin position="7"/>
        <end position="26"/>
    </location>
</feature>
<accession>A0A6S6RS76</accession>
<dbReference type="EMBL" id="CACVAQ010000011">
    <property type="protein sequence ID" value="CAA6798875.1"/>
    <property type="molecule type" value="Genomic_DNA"/>
</dbReference>
<name>A0A6S6RS76_9BACT</name>
<dbReference type="Gene3D" id="2.60.120.260">
    <property type="entry name" value="Galactose-binding domain-like"/>
    <property type="match status" value="1"/>
</dbReference>
<sequence length="463" mass="52903">MRTYRQRILLSLGLTITLLIIGGWYFPEIPSSSMQSDLFWSNKVQPNQQFEVVFIGDSRIYRGINPRVITKELSEIDSFRVFNYGFSSAGLDTAFMNAGAALLNSTSKHRILVLGVTASSLADENLANAHYWQEKNRHPAEIWQRKHINPYLSFFDPTSPLVLRNTYRGEKVGYYQNYQKNGWIASDKFPRDEWKSYWHLQNTYPTVEFSRSVRENLIKKVAEWEAKGIQVFGFRPPAAPHFEAIETKCYPEEALKTQFEAVGGTWIEIPNRSSYITYDGNHLEEQSANKLSAVVGKAIKSNLSPKERPILLSTALSFETNPPQYWEPFQAELVSKEAAFQGKKAYIVAPQSYSCTYINSLDSFLNENLYIRTSCWMKTRNEEQAAKAVLVFSIQNAKEVLLWKGAKLMTQSLNPSEWNQLSLAANYANNLAGCTLKVYVWNKGDTAVVMDELQIEVVQDLKK</sequence>
<protein>
    <submittedName>
        <fullName evidence="2">Uncharacterized protein</fullName>
    </submittedName>
</protein>
<gene>
    <name evidence="2" type="ORF">HELGO_WM28360</name>
</gene>
<evidence type="ECO:0000313" key="2">
    <source>
        <dbReference type="EMBL" id="CAA6798875.1"/>
    </source>
</evidence>
<dbReference type="AlphaFoldDB" id="A0A6S6RS76"/>
<proteinExistence type="predicted"/>
<keyword evidence="1" id="KW-0472">Membrane</keyword>
<keyword evidence="1" id="KW-0812">Transmembrane</keyword>